<evidence type="ECO:0000313" key="7">
    <source>
        <dbReference type="EMBL" id="CDQ24633.1"/>
    </source>
</evidence>
<evidence type="ECO:0000256" key="6">
    <source>
        <dbReference type="SAM" id="Phobius"/>
    </source>
</evidence>
<gene>
    <name evidence="7" type="ORF">BN983_02927</name>
</gene>
<evidence type="ECO:0000256" key="3">
    <source>
        <dbReference type="ARBA" id="ARBA00022692"/>
    </source>
</evidence>
<evidence type="ECO:0000313" key="8">
    <source>
        <dbReference type="Proteomes" id="UP000028868"/>
    </source>
</evidence>
<keyword evidence="5 6" id="KW-0472">Membrane</keyword>
<dbReference type="Proteomes" id="UP000028868">
    <property type="component" value="Unassembled WGS sequence"/>
</dbReference>
<feature type="transmembrane region" description="Helical" evidence="6">
    <location>
        <begin position="65"/>
        <end position="85"/>
    </location>
</feature>
<dbReference type="EMBL" id="CCDI010000003">
    <property type="protein sequence ID" value="CDQ24633.1"/>
    <property type="molecule type" value="Genomic_DNA"/>
</dbReference>
<dbReference type="Pfam" id="PF01594">
    <property type="entry name" value="AI-2E_transport"/>
    <property type="match status" value="1"/>
</dbReference>
<comment type="subcellular location">
    <subcellularLocation>
        <location evidence="1">Membrane</location>
        <topology evidence="1">Multi-pass membrane protein</topology>
    </subcellularLocation>
</comment>
<feature type="transmembrane region" description="Helical" evidence="6">
    <location>
        <begin position="12"/>
        <end position="30"/>
    </location>
</feature>
<feature type="transmembrane region" description="Helical" evidence="6">
    <location>
        <begin position="328"/>
        <end position="350"/>
    </location>
</feature>
<feature type="transmembrane region" description="Helical" evidence="6">
    <location>
        <begin position="168"/>
        <end position="190"/>
    </location>
</feature>
<dbReference type="AlphaFoldDB" id="A0A024P785"/>
<keyword evidence="8" id="KW-1185">Reference proteome</keyword>
<organism evidence="7 8">
    <name type="scientific">Halobacillus karajensis</name>
    <dbReference type="NCBI Taxonomy" id="195088"/>
    <lineage>
        <taxon>Bacteria</taxon>
        <taxon>Bacillati</taxon>
        <taxon>Bacillota</taxon>
        <taxon>Bacilli</taxon>
        <taxon>Bacillales</taxon>
        <taxon>Bacillaceae</taxon>
        <taxon>Halobacillus</taxon>
    </lineage>
</organism>
<name>A0A024P785_9BACI</name>
<protein>
    <submittedName>
        <fullName evidence="7">Sporulation integral membrane protein YtvI</fullName>
    </submittedName>
</protein>
<keyword evidence="3 6" id="KW-0812">Transmembrane</keyword>
<dbReference type="InterPro" id="IPR002549">
    <property type="entry name" value="AI-2E-like"/>
</dbReference>
<dbReference type="RefSeq" id="WP_035509612.1">
    <property type="nucleotide sequence ID" value="NZ_CCDH010000001.1"/>
</dbReference>
<evidence type="ECO:0000256" key="2">
    <source>
        <dbReference type="ARBA" id="ARBA00009773"/>
    </source>
</evidence>
<dbReference type="GO" id="GO:0055085">
    <property type="term" value="P:transmembrane transport"/>
    <property type="evidence" value="ECO:0007669"/>
    <property type="project" value="TreeGrafter"/>
</dbReference>
<evidence type="ECO:0000256" key="1">
    <source>
        <dbReference type="ARBA" id="ARBA00004141"/>
    </source>
</evidence>
<feature type="transmembrane region" description="Helical" evidence="6">
    <location>
        <begin position="288"/>
        <end position="308"/>
    </location>
</feature>
<comment type="caution">
    <text evidence="7">The sequence shown here is derived from an EMBL/GenBank/DDBJ whole genome shotgun (WGS) entry which is preliminary data.</text>
</comment>
<accession>A0A024P785</accession>
<sequence length="369" mass="41598">MENQILQVGLRAAYILVILTGIILLSFFSWVYLQPFVIALVFSVMVQPFILLLDRRLHLPRTVSILLVLLIFGGLLGSLMTLLLAELIRGIQFLGSDIPGYFSRLTNYISNEFMNLISPLSAKIESLTSRLSLDQQQSLDEYMQLAQERFSETGISVLNRWFENLGTFLAGLPASFTSMFITLLATFFICKDWERILGFFQKSFPHSVSKRIHVFRNELLRTLKGLIRAQCILVLISTTIIGIGLHLIQAPHPLTITFLAALVDFIPYVGTGIIFLPWILYQFLSGEFMMTISLSILYMIVLLTRQSLEPKLLADHFGVPPITLLMSLFLGFQIFGGLGMIISPIALMIIQTLNKTGVTHEVWTFISGK</sequence>
<dbReference type="PANTHER" id="PTHR21716:SF68">
    <property type="entry name" value="TRANSPORT PROTEIN YTVI-RELATED"/>
    <property type="match status" value="1"/>
</dbReference>
<dbReference type="NCBIfam" id="TIGR02872">
    <property type="entry name" value="spore_ytvI"/>
    <property type="match status" value="1"/>
</dbReference>
<keyword evidence="4 6" id="KW-1133">Transmembrane helix</keyword>
<proteinExistence type="inferred from homology"/>
<comment type="similarity">
    <text evidence="2">Belongs to the autoinducer-2 exporter (AI-2E) (TC 2.A.86) family.</text>
</comment>
<reference evidence="8" key="1">
    <citation type="submission" date="2014-03" db="EMBL/GenBank/DDBJ databases">
        <authorList>
            <person name="Urmite Genomes U."/>
        </authorList>
    </citation>
    <scope>NUCLEOTIDE SEQUENCE [LARGE SCALE GENOMIC DNA]</scope>
    <source>
        <strain evidence="8">HD-03</strain>
    </source>
</reference>
<feature type="transmembrane region" description="Helical" evidence="6">
    <location>
        <begin position="226"/>
        <end position="248"/>
    </location>
</feature>
<reference evidence="7 8" key="2">
    <citation type="submission" date="2014-05" db="EMBL/GenBank/DDBJ databases">
        <title>Draft genome sequence of Halobacillus karajensis HK-03.</title>
        <authorList>
            <person name="Khelaifia S."/>
            <person name="Croce O."/>
            <person name="Lagier J.C."/>
            <person name="Raoult D."/>
        </authorList>
    </citation>
    <scope>NUCLEOTIDE SEQUENCE [LARGE SCALE GENOMIC DNA]</scope>
    <source>
        <strain evidence="7 8">HD-03</strain>
    </source>
</reference>
<dbReference type="GO" id="GO:0016020">
    <property type="term" value="C:membrane"/>
    <property type="evidence" value="ECO:0007669"/>
    <property type="project" value="UniProtKB-SubCell"/>
</dbReference>
<evidence type="ECO:0000256" key="4">
    <source>
        <dbReference type="ARBA" id="ARBA00022989"/>
    </source>
</evidence>
<evidence type="ECO:0000256" key="5">
    <source>
        <dbReference type="ARBA" id="ARBA00023136"/>
    </source>
</evidence>
<feature type="transmembrane region" description="Helical" evidence="6">
    <location>
        <begin position="36"/>
        <end position="53"/>
    </location>
</feature>
<dbReference type="InterPro" id="IPR014227">
    <property type="entry name" value="YtvI-like"/>
</dbReference>
<feature type="transmembrane region" description="Helical" evidence="6">
    <location>
        <begin position="254"/>
        <end position="281"/>
    </location>
</feature>
<dbReference type="PANTHER" id="PTHR21716">
    <property type="entry name" value="TRANSMEMBRANE PROTEIN"/>
    <property type="match status" value="1"/>
</dbReference>